<proteinExistence type="predicted"/>
<dbReference type="HOGENOM" id="CLU_2676222_0_0_1"/>
<dbReference type="EMBL" id="FR824118">
    <property type="protein sequence ID" value="CCA19540.1"/>
    <property type="molecule type" value="Genomic_DNA"/>
</dbReference>
<evidence type="ECO:0000313" key="1">
    <source>
        <dbReference type="EMBL" id="CCA19540.1"/>
    </source>
</evidence>
<protein>
    <submittedName>
        <fullName evidence="1">AlNc14C73G4966 protein</fullName>
    </submittedName>
</protein>
<name>F0WEA9_9STRA</name>
<dbReference type="AlphaFoldDB" id="F0WEA9"/>
<reference evidence="1" key="1">
    <citation type="journal article" date="2011" name="PLoS Biol.">
        <title>Gene gain and loss during evolution of obligate parasitism in the white rust pathogen of Arabidopsis thaliana.</title>
        <authorList>
            <person name="Kemen E."/>
            <person name="Gardiner A."/>
            <person name="Schultz-Larsen T."/>
            <person name="Kemen A.C."/>
            <person name="Balmuth A.L."/>
            <person name="Robert-Seilaniantz A."/>
            <person name="Bailey K."/>
            <person name="Holub E."/>
            <person name="Studholme D.J."/>
            <person name="Maclean D."/>
            <person name="Jones J.D."/>
        </authorList>
    </citation>
    <scope>NUCLEOTIDE SEQUENCE</scope>
</reference>
<organism evidence="1">
    <name type="scientific">Albugo laibachii Nc14</name>
    <dbReference type="NCBI Taxonomy" id="890382"/>
    <lineage>
        <taxon>Eukaryota</taxon>
        <taxon>Sar</taxon>
        <taxon>Stramenopiles</taxon>
        <taxon>Oomycota</taxon>
        <taxon>Peronosporomycetes</taxon>
        <taxon>Albuginales</taxon>
        <taxon>Albuginaceae</taxon>
        <taxon>Albugo</taxon>
    </lineage>
</organism>
<reference evidence="1" key="2">
    <citation type="submission" date="2011-02" db="EMBL/GenBank/DDBJ databases">
        <authorList>
            <person name="MacLean D."/>
        </authorList>
    </citation>
    <scope>NUCLEOTIDE SEQUENCE</scope>
</reference>
<sequence length="75" mass="8422">MHYATIEVLHKCLLESIATYLDKQGRYQQLPYEFLGSAELSTAKCQIHVSGFLDAHPNEAPTVFIGSNLYAFCKV</sequence>
<accession>F0WEA9</accession>
<gene>
    <name evidence="1" type="primary">AlNc14C73G4966</name>
    <name evidence="1" type="ORF">ALNC14_056830</name>
</gene>